<organism evidence="1 2">
    <name type="scientific">Candidatus Curtissbacteria bacterium RIFCSPLOWO2_01_FULL_37_9</name>
    <dbReference type="NCBI Taxonomy" id="1797724"/>
    <lineage>
        <taxon>Bacteria</taxon>
        <taxon>Candidatus Curtissiibacteriota</taxon>
    </lineage>
</organism>
<protein>
    <submittedName>
        <fullName evidence="1">Uncharacterized protein</fullName>
    </submittedName>
</protein>
<evidence type="ECO:0000313" key="1">
    <source>
        <dbReference type="EMBL" id="OGD95261.1"/>
    </source>
</evidence>
<dbReference type="AlphaFoldDB" id="A0A1F5GTT3"/>
<evidence type="ECO:0000313" key="2">
    <source>
        <dbReference type="Proteomes" id="UP000178336"/>
    </source>
</evidence>
<reference evidence="1 2" key="1">
    <citation type="journal article" date="2016" name="Nat. Commun.">
        <title>Thousands of microbial genomes shed light on interconnected biogeochemical processes in an aquifer system.</title>
        <authorList>
            <person name="Anantharaman K."/>
            <person name="Brown C.T."/>
            <person name="Hug L.A."/>
            <person name="Sharon I."/>
            <person name="Castelle C.J."/>
            <person name="Probst A.J."/>
            <person name="Thomas B.C."/>
            <person name="Singh A."/>
            <person name="Wilkins M.J."/>
            <person name="Karaoz U."/>
            <person name="Brodie E.L."/>
            <person name="Williams K.H."/>
            <person name="Hubbard S.S."/>
            <person name="Banfield J.F."/>
        </authorList>
    </citation>
    <scope>NUCLEOTIDE SEQUENCE [LARGE SCALE GENOMIC DNA]</scope>
</reference>
<comment type="caution">
    <text evidence="1">The sequence shown here is derived from an EMBL/GenBank/DDBJ whole genome shotgun (WGS) entry which is preliminary data.</text>
</comment>
<sequence>MKVETTETEVKGHRHTEIITTRDLPTFQEVGSKHDVSIGVIANEGEKYTSYEGLVGNVPEGKVHVAITSPKADVGDFWKELKEVRAKQQEPSGNP</sequence>
<accession>A0A1F5GTT3</accession>
<gene>
    <name evidence="1" type="ORF">A3A48_04125</name>
</gene>
<name>A0A1F5GTT3_9BACT</name>
<dbReference type="EMBL" id="MFBN01000021">
    <property type="protein sequence ID" value="OGD95261.1"/>
    <property type="molecule type" value="Genomic_DNA"/>
</dbReference>
<proteinExistence type="predicted"/>
<dbReference type="Proteomes" id="UP000178336">
    <property type="component" value="Unassembled WGS sequence"/>
</dbReference>